<evidence type="ECO:0000256" key="1">
    <source>
        <dbReference type="SAM" id="Phobius"/>
    </source>
</evidence>
<keyword evidence="1" id="KW-0812">Transmembrane</keyword>
<dbReference type="EMBL" id="CAAHFG010000001">
    <property type="protein sequence ID" value="VGO13953.1"/>
    <property type="molecule type" value="Genomic_DNA"/>
</dbReference>
<proteinExistence type="predicted"/>
<reference evidence="2 3" key="1">
    <citation type="submission" date="2019-04" db="EMBL/GenBank/DDBJ databases">
        <authorList>
            <person name="Van Vliet M D."/>
        </authorList>
    </citation>
    <scope>NUCLEOTIDE SEQUENCE [LARGE SCALE GENOMIC DNA]</scope>
    <source>
        <strain evidence="2 3">F1</strain>
    </source>
</reference>
<evidence type="ECO:0000313" key="2">
    <source>
        <dbReference type="EMBL" id="VGO13953.1"/>
    </source>
</evidence>
<organism evidence="2 3">
    <name type="scientific">Pontiella desulfatans</name>
    <dbReference type="NCBI Taxonomy" id="2750659"/>
    <lineage>
        <taxon>Bacteria</taxon>
        <taxon>Pseudomonadati</taxon>
        <taxon>Kiritimatiellota</taxon>
        <taxon>Kiritimatiellia</taxon>
        <taxon>Kiritimatiellales</taxon>
        <taxon>Pontiellaceae</taxon>
        <taxon>Pontiella</taxon>
    </lineage>
</organism>
<dbReference type="Proteomes" id="UP000366872">
    <property type="component" value="Unassembled WGS sequence"/>
</dbReference>
<dbReference type="AlphaFoldDB" id="A0A6C2U233"/>
<protein>
    <submittedName>
        <fullName evidence="2">Uncharacterized protein</fullName>
    </submittedName>
</protein>
<sequence>MPAVQFPMLGTLLGATRLSLSPTPRLKAPARHASNQRARVVKSDLFMVTCSIWELIHPLSLDCTDLRDDNSLLPTQVLICENLRNLWIPPPADQPLAEKTAPHRPIILSSNDFVIISCRIVPSSTRRSSCFQCLEPFFPMLNHFLAVVILFPTKLPLSAIASFWEYKKHFRLRLRYLSLRFRGKPGGATLSSLPRSVGVITLSSSVRPVPFDKFTS</sequence>
<evidence type="ECO:0000313" key="3">
    <source>
        <dbReference type="Proteomes" id="UP000366872"/>
    </source>
</evidence>
<keyword evidence="3" id="KW-1185">Reference proteome</keyword>
<gene>
    <name evidence="2" type="ORF">PDESU_02510</name>
</gene>
<feature type="transmembrane region" description="Helical" evidence="1">
    <location>
        <begin position="144"/>
        <end position="166"/>
    </location>
</feature>
<accession>A0A6C2U233</accession>
<keyword evidence="1" id="KW-0472">Membrane</keyword>
<keyword evidence="1" id="KW-1133">Transmembrane helix</keyword>
<name>A0A6C2U233_PONDE</name>